<dbReference type="AlphaFoldDB" id="A0A5C5WYZ4"/>
<gene>
    <name evidence="2" type="ORF">Pla22_27860</name>
</gene>
<dbReference type="InterPro" id="IPR011989">
    <property type="entry name" value="ARM-like"/>
</dbReference>
<evidence type="ECO:0000313" key="3">
    <source>
        <dbReference type="Proteomes" id="UP000316598"/>
    </source>
</evidence>
<dbReference type="OrthoDB" id="279649at2"/>
<dbReference type="Gene3D" id="1.25.10.10">
    <property type="entry name" value="Leucine-rich Repeat Variant"/>
    <property type="match status" value="1"/>
</dbReference>
<comment type="caution">
    <text evidence="2">The sequence shown here is derived from an EMBL/GenBank/DDBJ whole genome shotgun (WGS) entry which is preliminary data.</text>
</comment>
<dbReference type="InterPro" id="IPR016024">
    <property type="entry name" value="ARM-type_fold"/>
</dbReference>
<evidence type="ECO:0000256" key="1">
    <source>
        <dbReference type="SAM" id="MobiDB-lite"/>
    </source>
</evidence>
<evidence type="ECO:0000313" key="2">
    <source>
        <dbReference type="EMBL" id="TWT55132.1"/>
    </source>
</evidence>
<organism evidence="2 3">
    <name type="scientific">Rubripirellula amarantea</name>
    <dbReference type="NCBI Taxonomy" id="2527999"/>
    <lineage>
        <taxon>Bacteria</taxon>
        <taxon>Pseudomonadati</taxon>
        <taxon>Planctomycetota</taxon>
        <taxon>Planctomycetia</taxon>
        <taxon>Pirellulales</taxon>
        <taxon>Pirellulaceae</taxon>
        <taxon>Rubripirellula</taxon>
    </lineage>
</organism>
<feature type="compositionally biased region" description="Low complexity" evidence="1">
    <location>
        <begin position="18"/>
        <end position="32"/>
    </location>
</feature>
<proteinExistence type="predicted"/>
<name>A0A5C5WYZ4_9BACT</name>
<evidence type="ECO:0008006" key="4">
    <source>
        <dbReference type="Google" id="ProtNLM"/>
    </source>
</evidence>
<dbReference type="RefSeq" id="WP_146515060.1">
    <property type="nucleotide sequence ID" value="NZ_SJPI01000001.1"/>
</dbReference>
<sequence>MSNQTPPQDEQALSSQVSPIEPLPTTTSSSPTDSWASILASASPEDCVETLQQISRLENVTGLTAAVVDLAGHDDEEVRMWAGEALERAIVPQVSEIEDLKHLLEDHMGNFRRHEISSWSATMLGRLGSDASSAATSLQQCLDESPSLIVRQRSAWALAQMGAAARVAKDSLERATHDSSPKLQRLAKEALRMIGDAA</sequence>
<dbReference type="EMBL" id="SJPI01000001">
    <property type="protein sequence ID" value="TWT55132.1"/>
    <property type="molecule type" value="Genomic_DNA"/>
</dbReference>
<accession>A0A5C5WYZ4</accession>
<feature type="compositionally biased region" description="Polar residues" evidence="1">
    <location>
        <begin position="1"/>
        <end position="17"/>
    </location>
</feature>
<feature type="region of interest" description="Disordered" evidence="1">
    <location>
        <begin position="1"/>
        <end position="38"/>
    </location>
</feature>
<keyword evidence="3" id="KW-1185">Reference proteome</keyword>
<reference evidence="2 3" key="1">
    <citation type="submission" date="2019-02" db="EMBL/GenBank/DDBJ databases">
        <title>Deep-cultivation of Planctomycetes and their phenomic and genomic characterization uncovers novel biology.</title>
        <authorList>
            <person name="Wiegand S."/>
            <person name="Jogler M."/>
            <person name="Boedeker C."/>
            <person name="Pinto D."/>
            <person name="Vollmers J."/>
            <person name="Rivas-Marin E."/>
            <person name="Kohn T."/>
            <person name="Peeters S.H."/>
            <person name="Heuer A."/>
            <person name="Rast P."/>
            <person name="Oberbeckmann S."/>
            <person name="Bunk B."/>
            <person name="Jeske O."/>
            <person name="Meyerdierks A."/>
            <person name="Storesund J.E."/>
            <person name="Kallscheuer N."/>
            <person name="Luecker S."/>
            <person name="Lage O.M."/>
            <person name="Pohl T."/>
            <person name="Merkel B.J."/>
            <person name="Hornburger P."/>
            <person name="Mueller R.-W."/>
            <person name="Bruemmer F."/>
            <person name="Labrenz M."/>
            <person name="Spormann A.M."/>
            <person name="Op Den Camp H."/>
            <person name="Overmann J."/>
            <person name="Amann R."/>
            <person name="Jetten M.S.M."/>
            <person name="Mascher T."/>
            <person name="Medema M.H."/>
            <person name="Devos D.P."/>
            <person name="Kaster A.-K."/>
            <person name="Ovreas L."/>
            <person name="Rohde M."/>
            <person name="Galperin M.Y."/>
            <person name="Jogler C."/>
        </authorList>
    </citation>
    <scope>NUCLEOTIDE SEQUENCE [LARGE SCALE GENOMIC DNA]</scope>
    <source>
        <strain evidence="2 3">Pla22</strain>
    </source>
</reference>
<dbReference type="Proteomes" id="UP000316598">
    <property type="component" value="Unassembled WGS sequence"/>
</dbReference>
<protein>
    <recommendedName>
        <fullName evidence="4">HEAT repeat protein</fullName>
    </recommendedName>
</protein>
<dbReference type="SUPFAM" id="SSF48371">
    <property type="entry name" value="ARM repeat"/>
    <property type="match status" value="1"/>
</dbReference>